<organism evidence="1 2">
    <name type="scientific">Roseovarius aestuarii</name>
    <dbReference type="NCBI Taxonomy" id="475083"/>
    <lineage>
        <taxon>Bacteria</taxon>
        <taxon>Pseudomonadati</taxon>
        <taxon>Pseudomonadota</taxon>
        <taxon>Alphaproteobacteria</taxon>
        <taxon>Rhodobacterales</taxon>
        <taxon>Roseobacteraceae</taxon>
        <taxon>Roseovarius</taxon>
    </lineage>
</organism>
<evidence type="ECO:0000313" key="2">
    <source>
        <dbReference type="Proteomes" id="UP000193224"/>
    </source>
</evidence>
<proteinExistence type="predicted"/>
<dbReference type="RefSeq" id="WP_085801671.1">
    <property type="nucleotide sequence ID" value="NZ_FWXB01000016.1"/>
</dbReference>
<evidence type="ECO:0000313" key="1">
    <source>
        <dbReference type="EMBL" id="SMC13738.1"/>
    </source>
</evidence>
<dbReference type="Proteomes" id="UP000193224">
    <property type="component" value="Unassembled WGS sequence"/>
</dbReference>
<gene>
    <name evidence="1" type="ORF">ROA7745_03597</name>
</gene>
<accession>A0A1X7BVT7</accession>
<name>A0A1X7BVT7_9RHOB</name>
<dbReference type="AlphaFoldDB" id="A0A1X7BVT7"/>
<protein>
    <submittedName>
        <fullName evidence="1">Uncharacterized protein</fullName>
    </submittedName>
</protein>
<keyword evidence="2" id="KW-1185">Reference proteome</keyword>
<reference evidence="1 2" key="1">
    <citation type="submission" date="2017-03" db="EMBL/GenBank/DDBJ databases">
        <authorList>
            <person name="Afonso C.L."/>
            <person name="Miller P.J."/>
            <person name="Scott M.A."/>
            <person name="Spackman E."/>
            <person name="Goraichik I."/>
            <person name="Dimitrov K.M."/>
            <person name="Suarez D.L."/>
            <person name="Swayne D.E."/>
        </authorList>
    </citation>
    <scope>NUCLEOTIDE SEQUENCE [LARGE SCALE GENOMIC DNA]</scope>
    <source>
        <strain evidence="1 2">CECT 7745</strain>
    </source>
</reference>
<dbReference type="EMBL" id="FWXB01000016">
    <property type="protein sequence ID" value="SMC13738.1"/>
    <property type="molecule type" value="Genomic_DNA"/>
</dbReference>
<sequence>MGTKYTKFADPHKRAARSLIYALTLGGFDAWQATSAVWAARLTDKEGAALSFAALKSLEPDQAAMVVETVFAGGDTPLPPLLSSADEAVHWASWAGYDDIKACTLAGFNRLTAQDQTAFLDHVERRAA</sequence>
<dbReference type="OrthoDB" id="7874140at2"/>